<evidence type="ECO:0000313" key="2">
    <source>
        <dbReference type="Proteomes" id="UP000482209"/>
    </source>
</evidence>
<dbReference type="AlphaFoldDB" id="A0A6L5XZI5"/>
<name>A0A6L5XZI5_9FIRM</name>
<dbReference type="EMBL" id="VUMT01000015">
    <property type="protein sequence ID" value="MSS64276.1"/>
    <property type="molecule type" value="Genomic_DNA"/>
</dbReference>
<keyword evidence="2" id="KW-1185">Reference proteome</keyword>
<organism evidence="1 2">
    <name type="scientific">Velocimicrobium porci</name>
    <dbReference type="NCBI Taxonomy" id="2606634"/>
    <lineage>
        <taxon>Bacteria</taxon>
        <taxon>Bacillati</taxon>
        <taxon>Bacillota</taxon>
        <taxon>Clostridia</taxon>
        <taxon>Lachnospirales</taxon>
        <taxon>Lachnospiraceae</taxon>
        <taxon>Velocimicrobium</taxon>
    </lineage>
</organism>
<reference evidence="1 2" key="1">
    <citation type="submission" date="2019-08" db="EMBL/GenBank/DDBJ databases">
        <title>In-depth cultivation of the pig gut microbiome towards novel bacterial diversity and tailored functional studies.</title>
        <authorList>
            <person name="Wylensek D."/>
            <person name="Hitch T.C.A."/>
            <person name="Clavel T."/>
        </authorList>
    </citation>
    <scope>NUCLEOTIDE SEQUENCE [LARGE SCALE GENOMIC DNA]</scope>
    <source>
        <strain evidence="1 2">WCA-693-APC-MOT-I</strain>
    </source>
</reference>
<comment type="caution">
    <text evidence="1">The sequence shown here is derived from an EMBL/GenBank/DDBJ whole genome shotgun (WGS) entry which is preliminary data.</text>
</comment>
<protein>
    <submittedName>
        <fullName evidence="1">Uncharacterized protein</fullName>
    </submittedName>
</protein>
<accession>A0A6L5XZI5</accession>
<gene>
    <name evidence="1" type="ORF">FYJ58_10375</name>
</gene>
<evidence type="ECO:0000313" key="1">
    <source>
        <dbReference type="EMBL" id="MSS64276.1"/>
    </source>
</evidence>
<proteinExistence type="predicted"/>
<dbReference type="Proteomes" id="UP000482209">
    <property type="component" value="Unassembled WGS sequence"/>
</dbReference>
<sequence>MLFFIIKTDTISNVKMIADNNTNVADLYAYLKECFKDILQELLEAEMNTTLGYEKYQKSETASTNKQKMLYLASEKFTPSFFHSVCK</sequence>